<proteinExistence type="predicted"/>
<dbReference type="AlphaFoldDB" id="A0A9N9CNJ2"/>
<dbReference type="EMBL" id="CAJVPL010002307">
    <property type="protein sequence ID" value="CAG8606289.1"/>
    <property type="molecule type" value="Genomic_DNA"/>
</dbReference>
<evidence type="ECO:0000256" key="1">
    <source>
        <dbReference type="SAM" id="MobiDB-lite"/>
    </source>
</evidence>
<accession>A0A9N9CNJ2</accession>
<comment type="caution">
    <text evidence="2">The sequence shown here is derived from an EMBL/GenBank/DDBJ whole genome shotgun (WGS) entry which is preliminary data.</text>
</comment>
<sequence length="65" mass="7344">MILRLDWEHYITNLVPIRMDISLKWSYGPNLIVKKSALESSHTENVPDDDESDNSDDEPDDVGGG</sequence>
<reference evidence="2" key="1">
    <citation type="submission" date="2021-06" db="EMBL/GenBank/DDBJ databases">
        <authorList>
            <person name="Kallberg Y."/>
            <person name="Tangrot J."/>
            <person name="Rosling A."/>
        </authorList>
    </citation>
    <scope>NUCLEOTIDE SEQUENCE</scope>
    <source>
        <strain evidence="2">MT106</strain>
    </source>
</reference>
<evidence type="ECO:0000313" key="3">
    <source>
        <dbReference type="Proteomes" id="UP000789831"/>
    </source>
</evidence>
<dbReference type="Proteomes" id="UP000789831">
    <property type="component" value="Unassembled WGS sequence"/>
</dbReference>
<keyword evidence="3" id="KW-1185">Reference proteome</keyword>
<protein>
    <submittedName>
        <fullName evidence="2">8392_t:CDS:1</fullName>
    </submittedName>
</protein>
<gene>
    <name evidence="2" type="ORF">AGERDE_LOCUS9359</name>
</gene>
<feature type="region of interest" description="Disordered" evidence="1">
    <location>
        <begin position="38"/>
        <end position="65"/>
    </location>
</feature>
<name>A0A9N9CNJ2_9GLOM</name>
<organism evidence="2 3">
    <name type="scientific">Ambispora gerdemannii</name>
    <dbReference type="NCBI Taxonomy" id="144530"/>
    <lineage>
        <taxon>Eukaryota</taxon>
        <taxon>Fungi</taxon>
        <taxon>Fungi incertae sedis</taxon>
        <taxon>Mucoromycota</taxon>
        <taxon>Glomeromycotina</taxon>
        <taxon>Glomeromycetes</taxon>
        <taxon>Archaeosporales</taxon>
        <taxon>Ambisporaceae</taxon>
        <taxon>Ambispora</taxon>
    </lineage>
</organism>
<feature type="compositionally biased region" description="Acidic residues" evidence="1">
    <location>
        <begin position="46"/>
        <end position="65"/>
    </location>
</feature>
<evidence type="ECO:0000313" key="2">
    <source>
        <dbReference type="EMBL" id="CAG8606289.1"/>
    </source>
</evidence>